<dbReference type="Proteomes" id="UP000053611">
    <property type="component" value="Unassembled WGS sequence"/>
</dbReference>
<accession>A0A0J0XGG8</accession>
<gene>
    <name evidence="2" type="ORF">CC85DRAFT_330131</name>
</gene>
<evidence type="ECO:0000313" key="2">
    <source>
        <dbReference type="EMBL" id="KLT40158.1"/>
    </source>
</evidence>
<feature type="region of interest" description="Disordered" evidence="1">
    <location>
        <begin position="863"/>
        <end position="896"/>
    </location>
</feature>
<proteinExistence type="predicted"/>
<dbReference type="GeneID" id="28987504"/>
<sequence>MLRALTRACVGCPGPGPATVRMRAIRSWSTLPKAELEDHDSPPTPRDSVAHDVVRARRRAARGGTPWRDMNEHDYARAEKVAELQAARVKQAEMHFKEAADRLGEVLQAHRGTQPLPPAVSEDADALDLAQAEVREAVDDMCHDLDDLDLPRFALRWLTFMEAKCYSSLTEADWDALNQRLAASLRGTEQTQYRGVLHGHLADLVYGDPALFRAVCHFAVEAAARHCWQTLLEVLFELLRFEHAALAKILFEAYKARGIVVDGIDISLAPSQIRAERLASRLKSEGMRPLVLTYVAALTLLNRWDESTSSVFIGLDMDGVMRRFTRHMDQYQVQRRVPRLGGDPKLLRRYRDNCDKLALIFYAWHADALNLHIHHLSVQSPGDTTALDKLYNDVLRASIGPNRFMIPAERPKRNASTVILPVMVWGAFACAYSRQRRADVIMRMIEVDMPARYGRVPLTALETFVPCLAVTAGKMPDLRPRIQKYLDIVWQRMLGMGAARSPNAVYNRLSALLSMGQLEGFQATVATLHASLRNAGNTLADVAVVPHLVSFHLRMQHYDEALRLIQGLARLKDMASLNLRAVRDLLKYTSYAKYPYEKRRKLVAEVLRRVDPSLVSPVSKALLMRFLLDGGNPVEAVCASLINSNAASPGYYLKVVRRLTQPRTSRRDIPLVYLEAAVHILEKHVPTDKSYAGVTYTTIWNTVVKAISMSHATEGERSELVQRAFDCFPATRETQRGHTLALMRSVIMDSLWRDDPFPALAAHWWRKLYAMDAGMHYLPEVEVAVSGFVQAGLIEPAMQVVEMCCRMSTQHGKLRSVLAERAEWTCPAFEEVLYREGITERNGEVVPHLPRFGVDYGATGWQDSPWSPEVREEFDEEAAEAEMGVGEELEELEDVD</sequence>
<protein>
    <submittedName>
        <fullName evidence="2">Uncharacterized protein</fullName>
    </submittedName>
</protein>
<evidence type="ECO:0000256" key="1">
    <source>
        <dbReference type="SAM" id="MobiDB-lite"/>
    </source>
</evidence>
<keyword evidence="3" id="KW-1185">Reference proteome</keyword>
<dbReference type="AlphaFoldDB" id="A0A0J0XGG8"/>
<dbReference type="RefSeq" id="XP_018276649.1">
    <property type="nucleotide sequence ID" value="XM_018426901.1"/>
</dbReference>
<dbReference type="EMBL" id="KQ087240">
    <property type="protein sequence ID" value="KLT40158.1"/>
    <property type="molecule type" value="Genomic_DNA"/>
</dbReference>
<evidence type="ECO:0000313" key="3">
    <source>
        <dbReference type="Proteomes" id="UP000053611"/>
    </source>
</evidence>
<dbReference type="STRING" id="879819.A0A0J0XGG8"/>
<feature type="compositionally biased region" description="Acidic residues" evidence="1">
    <location>
        <begin position="872"/>
        <end position="896"/>
    </location>
</feature>
<dbReference type="OrthoDB" id="185373at2759"/>
<name>A0A0J0XGG8_9TREE</name>
<reference evidence="2 3" key="1">
    <citation type="submission" date="2015-03" db="EMBL/GenBank/DDBJ databases">
        <title>Genomics and transcriptomics of the oil-accumulating basidiomycete yeast T. oleaginosus allow insights into substrate utilization and the diverse evolutionary trajectories of mating systems in fungi.</title>
        <authorList>
            <consortium name="DOE Joint Genome Institute"/>
            <person name="Kourist R."/>
            <person name="Kracht O."/>
            <person name="Bracharz F."/>
            <person name="Lipzen A."/>
            <person name="Nolan M."/>
            <person name="Ohm R."/>
            <person name="Grigoriev I."/>
            <person name="Sun S."/>
            <person name="Heitman J."/>
            <person name="Bruck T."/>
            <person name="Nowrousian M."/>
        </authorList>
    </citation>
    <scope>NUCLEOTIDE SEQUENCE [LARGE SCALE GENOMIC DNA]</scope>
    <source>
        <strain evidence="2 3">IBC0246</strain>
    </source>
</reference>
<organism evidence="2 3">
    <name type="scientific">Cutaneotrichosporon oleaginosum</name>
    <dbReference type="NCBI Taxonomy" id="879819"/>
    <lineage>
        <taxon>Eukaryota</taxon>
        <taxon>Fungi</taxon>
        <taxon>Dikarya</taxon>
        <taxon>Basidiomycota</taxon>
        <taxon>Agaricomycotina</taxon>
        <taxon>Tremellomycetes</taxon>
        <taxon>Trichosporonales</taxon>
        <taxon>Trichosporonaceae</taxon>
        <taxon>Cutaneotrichosporon</taxon>
    </lineage>
</organism>